<dbReference type="Proteomes" id="UP000694904">
    <property type="component" value="Chromosome 5"/>
</dbReference>
<name>A0ABM1PC17_DROAR</name>
<feature type="transmembrane region" description="Helical" evidence="6">
    <location>
        <begin position="76"/>
        <end position="94"/>
    </location>
</feature>
<evidence type="ECO:0000256" key="2">
    <source>
        <dbReference type="ARBA" id="ARBA00022475"/>
    </source>
</evidence>
<evidence type="ECO:0000256" key="6">
    <source>
        <dbReference type="RuleBase" id="RU363108"/>
    </source>
</evidence>
<keyword evidence="7" id="KW-1185">Reference proteome</keyword>
<comment type="caution">
    <text evidence="6">Lacks conserved residue(s) required for the propagation of feature annotation.</text>
</comment>
<evidence type="ECO:0000313" key="8">
    <source>
        <dbReference type="RefSeq" id="XP_017864753.1"/>
    </source>
</evidence>
<feature type="transmembrane region" description="Helical" evidence="6">
    <location>
        <begin position="128"/>
        <end position="150"/>
    </location>
</feature>
<reference evidence="7" key="2">
    <citation type="journal article" date="2016" name="G3 (Bethesda)">
        <title>Genome Evolution in Three Species of Cactophilic Drosophila.</title>
        <authorList>
            <person name="Sanchez-Flores A."/>
            <person name="Penazola F."/>
            <person name="Carpinteyro-Ponce J."/>
            <person name="Nazario-Yepiz N."/>
            <person name="Abreu-Goodger C."/>
            <person name="Machado C.A."/>
            <person name="Markow T.A."/>
        </authorList>
    </citation>
    <scope>NUCLEOTIDE SEQUENCE [LARGE SCALE GENOMIC DNA]</scope>
</reference>
<protein>
    <recommendedName>
        <fullName evidence="6">Gustatory receptor</fullName>
    </recommendedName>
</protein>
<comment type="similarity">
    <text evidence="6">Belongs to the insect chemoreceptor superfamily. Gustatory receptor (GR) family.</text>
</comment>
<feature type="transmembrane region" description="Helical" evidence="6">
    <location>
        <begin position="295"/>
        <end position="313"/>
    </location>
</feature>
<keyword evidence="6" id="KW-0807">Transducer</keyword>
<comment type="subcellular location">
    <subcellularLocation>
        <location evidence="1 6">Cell membrane</location>
        <topology evidence="1 6">Multi-pass membrane protein</topology>
    </subcellularLocation>
</comment>
<sequence>MFDPVKFILRLVYFYSRLLGALNFEIDLRTGRGRITRRASIYAAAANVMIFSQLILLSNSELMHTMWLKAGVLPEYLYLVIHTTRLSCVSVTLLSRWWQRRRLIELINALSRLAFRKPEVTRMWRHRVVIKCLSILLSEVFQVILTLFVFQRLMTVYMAVSIIMLYALTALVNVIISHIYFINVNVYCHYCLLNRELKAVLVAARSLEAEPGLRTTRMSRYFTLTDQLEDIARTQSQLQSLLQCSSRIFGIQSLCVSAITYISVMATIYFTIIGFNVTKAIPSWKYVNLLLFCETFFYFADVVITMDNLYIVLDVHGEMQSLLQQFSTLAPGLDSRFEMAYESFQLQLVRNPLKFKLYNLYKMDRSTAVAMFSSVIRHSLYLVQYEVQNRSK</sequence>
<evidence type="ECO:0000256" key="4">
    <source>
        <dbReference type="ARBA" id="ARBA00022989"/>
    </source>
</evidence>
<evidence type="ECO:0000256" key="1">
    <source>
        <dbReference type="ARBA" id="ARBA00004651"/>
    </source>
</evidence>
<keyword evidence="6 8" id="KW-0675">Receptor</keyword>
<keyword evidence="5 6" id="KW-0472">Membrane</keyword>
<keyword evidence="2 6" id="KW-1003">Cell membrane</keyword>
<dbReference type="RefSeq" id="XP_017864753.1">
    <property type="nucleotide sequence ID" value="XM_018009264.1"/>
</dbReference>
<dbReference type="InterPro" id="IPR013604">
    <property type="entry name" value="7TM_chemorcpt"/>
</dbReference>
<evidence type="ECO:0000313" key="7">
    <source>
        <dbReference type="Proteomes" id="UP000694904"/>
    </source>
</evidence>
<proteinExistence type="inferred from homology"/>
<keyword evidence="4 6" id="KW-1133">Transmembrane helix</keyword>
<evidence type="ECO:0000256" key="5">
    <source>
        <dbReference type="ARBA" id="ARBA00023136"/>
    </source>
</evidence>
<feature type="transmembrane region" description="Helical" evidence="6">
    <location>
        <begin position="39"/>
        <end position="56"/>
    </location>
</feature>
<dbReference type="GeneID" id="108615033"/>
<comment type="function">
    <text evidence="6">Gustatory receptor which mediates acceptance or avoidance behavior, depending on its substrates.</text>
</comment>
<accession>A0ABM1PC17</accession>
<feature type="transmembrane region" description="Helical" evidence="6">
    <location>
        <begin position="254"/>
        <end position="275"/>
    </location>
</feature>
<gene>
    <name evidence="8" type="primary">LOC108615033</name>
</gene>
<keyword evidence="3 6" id="KW-0812">Transmembrane</keyword>
<organism evidence="7 8">
    <name type="scientific">Drosophila arizonae</name>
    <name type="common">Fruit fly</name>
    <dbReference type="NCBI Taxonomy" id="7263"/>
    <lineage>
        <taxon>Eukaryota</taxon>
        <taxon>Metazoa</taxon>
        <taxon>Ecdysozoa</taxon>
        <taxon>Arthropoda</taxon>
        <taxon>Hexapoda</taxon>
        <taxon>Insecta</taxon>
        <taxon>Pterygota</taxon>
        <taxon>Neoptera</taxon>
        <taxon>Endopterygota</taxon>
        <taxon>Diptera</taxon>
        <taxon>Brachycera</taxon>
        <taxon>Muscomorpha</taxon>
        <taxon>Ephydroidea</taxon>
        <taxon>Drosophilidae</taxon>
        <taxon>Drosophila</taxon>
    </lineage>
</organism>
<evidence type="ECO:0000256" key="3">
    <source>
        <dbReference type="ARBA" id="ARBA00022692"/>
    </source>
</evidence>
<feature type="transmembrane region" description="Helical" evidence="6">
    <location>
        <begin position="156"/>
        <end position="176"/>
    </location>
</feature>
<dbReference type="Pfam" id="PF08395">
    <property type="entry name" value="7tm_7"/>
    <property type="match status" value="1"/>
</dbReference>
<reference evidence="7" key="1">
    <citation type="journal article" date="1997" name="Nucleic Acids Res.">
        <title>tRNAscan-SE: a program for improved detection of transfer RNA genes in genomic sequence.</title>
        <authorList>
            <person name="Lowe T.M."/>
            <person name="Eddy S.R."/>
        </authorList>
    </citation>
    <scope>NUCLEOTIDE SEQUENCE [LARGE SCALE GENOMIC DNA]</scope>
</reference>
<reference evidence="8" key="3">
    <citation type="submission" date="2025-08" db="UniProtKB">
        <authorList>
            <consortium name="RefSeq"/>
        </authorList>
    </citation>
    <scope>IDENTIFICATION</scope>
    <source>
        <tissue evidence="8">Whole organism</tissue>
    </source>
</reference>